<dbReference type="PANTHER" id="PTHR35271:SF1">
    <property type="entry name" value="ABC TRANSPORTER, SUBSTRATE-BINDING LIPOPROTEIN"/>
    <property type="match status" value="1"/>
</dbReference>
<dbReference type="STRING" id="1797263.A2397_02655"/>
<evidence type="ECO:0000313" key="2">
    <source>
        <dbReference type="Proteomes" id="UP000176424"/>
    </source>
</evidence>
<proteinExistence type="predicted"/>
<organism evidence="1 2">
    <name type="scientific">Candidatus Amesbacteria bacterium RIFOXYB1_FULL_44_23</name>
    <dbReference type="NCBI Taxonomy" id="1797263"/>
    <lineage>
        <taxon>Bacteria</taxon>
        <taxon>Candidatus Amesiibacteriota</taxon>
    </lineage>
</organism>
<dbReference type="Proteomes" id="UP000176424">
    <property type="component" value="Unassembled WGS sequence"/>
</dbReference>
<evidence type="ECO:0008006" key="3">
    <source>
        <dbReference type="Google" id="ProtNLM"/>
    </source>
</evidence>
<dbReference type="PANTHER" id="PTHR35271">
    <property type="entry name" value="ABC TRANSPORTER, SUBSTRATE-BINDING LIPOPROTEIN-RELATED"/>
    <property type="match status" value="1"/>
</dbReference>
<protein>
    <recommendedName>
        <fullName evidence="3">ABC transporter substrate-binding protein</fullName>
    </recommendedName>
</protein>
<dbReference type="AlphaFoldDB" id="A0A1F4ZVD7"/>
<reference evidence="1 2" key="1">
    <citation type="journal article" date="2016" name="Nat. Commun.">
        <title>Thousands of microbial genomes shed light on interconnected biogeochemical processes in an aquifer system.</title>
        <authorList>
            <person name="Anantharaman K."/>
            <person name="Brown C.T."/>
            <person name="Hug L.A."/>
            <person name="Sharon I."/>
            <person name="Castelle C.J."/>
            <person name="Probst A.J."/>
            <person name="Thomas B.C."/>
            <person name="Singh A."/>
            <person name="Wilkins M.J."/>
            <person name="Karaoz U."/>
            <person name="Brodie E.L."/>
            <person name="Williams K.H."/>
            <person name="Hubbard S.S."/>
            <person name="Banfield J.F."/>
        </authorList>
    </citation>
    <scope>NUCLEOTIDE SEQUENCE [LARGE SCALE GENOMIC DNA]</scope>
</reference>
<gene>
    <name evidence="1" type="ORF">A2397_02655</name>
</gene>
<dbReference type="EMBL" id="MEXR01000009">
    <property type="protein sequence ID" value="OGD10250.1"/>
    <property type="molecule type" value="Genomic_DNA"/>
</dbReference>
<dbReference type="Pfam" id="PF04392">
    <property type="entry name" value="ABC_sub_bind"/>
    <property type="match status" value="1"/>
</dbReference>
<accession>A0A1F4ZVD7</accession>
<dbReference type="Gene3D" id="3.40.50.2300">
    <property type="match status" value="2"/>
</dbReference>
<evidence type="ECO:0000313" key="1">
    <source>
        <dbReference type="EMBL" id="OGD10250.1"/>
    </source>
</evidence>
<name>A0A1F4ZVD7_9BACT</name>
<dbReference type="InterPro" id="IPR007487">
    <property type="entry name" value="ABC_transpt-TYRBP-like"/>
</dbReference>
<sequence length="278" mass="30250">MRELGYVEGRNVTYDVFSASQPIGNEKAVQKMIEEKVDLLFPIGTEISIETKKVAEGSGVPVVFGLAFIEGTGLVQNVRTPGNNITGVRYPTTESAVGRLELLHEIAPKVKRVWATYLKNYPTVPSQIAELNLAARKMGITLTIMPFENAAEVKEYLDGRMAAKDPGIDAILELVEPFSVTPEVNEVIYKFADKYRLPISSALILKEASGPIVGFHPDNLKFGKLAAPIANKVLKGISAGTIPVVTADNDLRINYKLTKKLGLTVGEGLLSRSIEIVK</sequence>
<comment type="caution">
    <text evidence="1">The sequence shown here is derived from an EMBL/GenBank/DDBJ whole genome shotgun (WGS) entry which is preliminary data.</text>
</comment>